<dbReference type="Pfam" id="PF14450">
    <property type="entry name" value="FtsA"/>
    <property type="match status" value="1"/>
</dbReference>
<dbReference type="InterPro" id="IPR043129">
    <property type="entry name" value="ATPase_NBD"/>
</dbReference>
<reference evidence="3" key="1">
    <citation type="submission" date="2019-04" db="EMBL/GenBank/DDBJ databases">
        <title>Evolution of Biomass-Degrading Anaerobic Consortia Revealed by Metagenomics.</title>
        <authorList>
            <person name="Peng X."/>
        </authorList>
    </citation>
    <scope>NUCLEOTIDE SEQUENCE</scope>
    <source>
        <strain evidence="3">SIG551</strain>
    </source>
</reference>
<organism evidence="3 4">
    <name type="scientific">Faecalispora sporosphaeroides</name>
    <dbReference type="NCBI Taxonomy" id="1549"/>
    <lineage>
        <taxon>Bacteria</taxon>
        <taxon>Bacillati</taxon>
        <taxon>Bacillota</taxon>
        <taxon>Clostridia</taxon>
        <taxon>Eubacteriales</taxon>
        <taxon>Oscillospiraceae</taxon>
        <taxon>Faecalispora</taxon>
    </lineage>
</organism>
<name>A0A928KV72_9FIRM</name>
<dbReference type="Proteomes" id="UP000754750">
    <property type="component" value="Unassembled WGS sequence"/>
</dbReference>
<evidence type="ECO:0000256" key="1">
    <source>
        <dbReference type="SAM" id="MobiDB-lite"/>
    </source>
</evidence>
<keyword evidence="3" id="KW-0132">Cell division</keyword>
<dbReference type="AlphaFoldDB" id="A0A928KV72"/>
<feature type="domain" description="SHS2" evidence="2">
    <location>
        <begin position="24"/>
        <end position="222"/>
    </location>
</feature>
<dbReference type="RefSeq" id="WP_326839960.1">
    <property type="nucleotide sequence ID" value="NZ_SVNY01000001.1"/>
</dbReference>
<dbReference type="GO" id="GO:0051301">
    <property type="term" value="P:cell division"/>
    <property type="evidence" value="ECO:0007669"/>
    <property type="project" value="UniProtKB-KW"/>
</dbReference>
<accession>A0A928KV72</accession>
<sequence>MQEENQAGLPATDTGEKIPPENYVFALDIGTRSVIGIVGLPRGERLEVCAVEIAEHEKRAMIDGQIEDIEQVSRVAGLVKNRLEARVGYPLKRVCVAAAGRALRTCEVHFELELQSPQVITPEILCRLEAGAVQQAEQEFSPSLEEDSRSVFYLVGYSVSRYLLDNYPLASLLDHRGQQLAADVIATFLPREVVDSLYSAMQKCGLEVASLTLEPIAAMNAAIPQSLRLLNLALVDIGAGTSDIAVSKDGGVVGYTMATIAGDEVTEALMREYLVDFPTAEKIKMKLGQEEDVSFQDILGLEQQISAAELKEKVTPVLRRLAEEISGQILKANGAAPSAVFLVGGGSKLPGLCACVAELLELPPTRVALGGRNFSTYLTKADPSLTTPEFATPLGIAVSSALNLISDSFTILLNGARAKLFRSNSLSVLDVLLMNGWRHDQMMGRSGKSLVFELDGENKVIYGGHPTLAKIQLNGRDASLSDTVRAGDSILFEPAQNGRDAALTLGDVIDLHSPGTVFLGGQEVALGLRAVINGQPGTPEQAIHARDRVRTRPVSTLEQLLSFAGVPEGTPFLVNGDAVPPHTLLRPGDRVEPVNWEKSEAPFPEKGKAPHEDLRAAPAEPAQPKAAAMQPDLSDLLAQEAAGLAREEGPKPQTPGTAVLFPEPQSGLFAAQAAEQASATQQEQAPQLPTPPVFVILNGRAVRLDGKTDRSPYCLIDTLNLVDVDLTTPQGAIVLRVNGHEASYLEPLKDGDEVEIYWDGQIRKP</sequence>
<evidence type="ECO:0000313" key="4">
    <source>
        <dbReference type="Proteomes" id="UP000754750"/>
    </source>
</evidence>
<evidence type="ECO:0000259" key="2">
    <source>
        <dbReference type="SMART" id="SM00842"/>
    </source>
</evidence>
<protein>
    <submittedName>
        <fullName evidence="3">Cell division protein FtsA</fullName>
    </submittedName>
</protein>
<dbReference type="Gene3D" id="3.30.420.40">
    <property type="match status" value="2"/>
</dbReference>
<proteinExistence type="predicted"/>
<dbReference type="SMART" id="SM00842">
    <property type="entry name" value="FtsA"/>
    <property type="match status" value="1"/>
</dbReference>
<feature type="region of interest" description="Disordered" evidence="1">
    <location>
        <begin position="600"/>
        <end position="630"/>
    </location>
</feature>
<feature type="region of interest" description="Disordered" evidence="1">
    <location>
        <begin position="642"/>
        <end position="661"/>
    </location>
</feature>
<dbReference type="InterPro" id="IPR050696">
    <property type="entry name" value="FtsA/MreB"/>
</dbReference>
<dbReference type="PANTHER" id="PTHR32432:SF3">
    <property type="entry name" value="ETHANOLAMINE UTILIZATION PROTEIN EUTJ"/>
    <property type="match status" value="1"/>
</dbReference>
<dbReference type="EMBL" id="SVNY01000001">
    <property type="protein sequence ID" value="MBE6832585.1"/>
    <property type="molecule type" value="Genomic_DNA"/>
</dbReference>
<feature type="compositionally biased region" description="Basic and acidic residues" evidence="1">
    <location>
        <begin position="600"/>
        <end position="615"/>
    </location>
</feature>
<dbReference type="SUPFAM" id="SSF53067">
    <property type="entry name" value="Actin-like ATPase domain"/>
    <property type="match status" value="2"/>
</dbReference>
<dbReference type="InterPro" id="IPR003494">
    <property type="entry name" value="SHS2_FtsA"/>
</dbReference>
<feature type="compositionally biased region" description="Low complexity" evidence="1">
    <location>
        <begin position="616"/>
        <end position="630"/>
    </location>
</feature>
<dbReference type="CDD" id="cd24004">
    <property type="entry name" value="ASKHA_NBD_PilM-like"/>
    <property type="match status" value="1"/>
</dbReference>
<keyword evidence="3" id="KW-0131">Cell cycle</keyword>
<comment type="caution">
    <text evidence="3">The sequence shown here is derived from an EMBL/GenBank/DDBJ whole genome shotgun (WGS) entry which is preliminary data.</text>
</comment>
<dbReference type="PANTHER" id="PTHR32432">
    <property type="entry name" value="CELL DIVISION PROTEIN FTSA-RELATED"/>
    <property type="match status" value="1"/>
</dbReference>
<evidence type="ECO:0000313" key="3">
    <source>
        <dbReference type="EMBL" id="MBE6832585.1"/>
    </source>
</evidence>
<gene>
    <name evidence="3" type="ORF">E7512_03215</name>
</gene>